<evidence type="ECO:0000256" key="4">
    <source>
        <dbReference type="ARBA" id="ARBA00022989"/>
    </source>
</evidence>
<dbReference type="InterPro" id="IPR050291">
    <property type="entry name" value="CDF_Transporter"/>
</dbReference>
<dbReference type="AlphaFoldDB" id="A0A4P7XI65"/>
<dbReference type="Proteomes" id="UP000298049">
    <property type="component" value="Chromosome"/>
</dbReference>
<protein>
    <submittedName>
        <fullName evidence="8">Cation transporter</fullName>
    </submittedName>
</protein>
<evidence type="ECO:0000256" key="6">
    <source>
        <dbReference type="SAM" id="Phobius"/>
    </source>
</evidence>
<dbReference type="EMBL" id="CP031093">
    <property type="protein sequence ID" value="QCF26761.1"/>
    <property type="molecule type" value="Genomic_DNA"/>
</dbReference>
<dbReference type="GO" id="GO:0005886">
    <property type="term" value="C:plasma membrane"/>
    <property type="evidence" value="ECO:0007669"/>
    <property type="project" value="TreeGrafter"/>
</dbReference>
<evidence type="ECO:0000313" key="8">
    <source>
        <dbReference type="EMBL" id="QCF26761.1"/>
    </source>
</evidence>
<keyword evidence="9" id="KW-1185">Reference proteome</keyword>
<dbReference type="InterPro" id="IPR027469">
    <property type="entry name" value="Cation_efflux_TMD_sf"/>
</dbReference>
<evidence type="ECO:0000256" key="1">
    <source>
        <dbReference type="ARBA" id="ARBA00004141"/>
    </source>
</evidence>
<evidence type="ECO:0000256" key="5">
    <source>
        <dbReference type="ARBA" id="ARBA00023136"/>
    </source>
</evidence>
<dbReference type="Pfam" id="PF01545">
    <property type="entry name" value="Cation_efflux"/>
    <property type="match status" value="1"/>
</dbReference>
<evidence type="ECO:0000256" key="3">
    <source>
        <dbReference type="ARBA" id="ARBA00022692"/>
    </source>
</evidence>
<evidence type="ECO:0000259" key="7">
    <source>
        <dbReference type="Pfam" id="PF01545"/>
    </source>
</evidence>
<evidence type="ECO:0000256" key="2">
    <source>
        <dbReference type="ARBA" id="ARBA00022448"/>
    </source>
</evidence>
<feature type="transmembrane region" description="Helical" evidence="6">
    <location>
        <begin position="181"/>
        <end position="200"/>
    </location>
</feature>
<sequence length="298" mass="32063">MPVPSVNEKQVLKLSAFSAGAFALAGIGWGLAADSLVIVFDGAYSLVSLILSLLSLGVHQLLQKPADSRFNFGRMVAEPLTVAVKGVVIMLVCVISLVSAIAALASGGREVQADLALVFATANVAGCWFTWRYLQEKQTRCDSELIAAESRQWLMDMVISMAVMGGFMLASLLVLTPFAAWAVYADPAMVVLASLYFLTVPLRMTVGAIREVMLSTPEPDLRRTVTRRLSAQGIRRDEIRLAKVGCHLIVDVDAPAAALSDLASTRRKLEACLDDLPLQAVIRVNFYAVGGPLRLQAD</sequence>
<dbReference type="OrthoDB" id="268546at2"/>
<dbReference type="KEGG" id="hmi:soil367_12915"/>
<keyword evidence="4 6" id="KW-1133">Transmembrane helix</keyword>
<dbReference type="GO" id="GO:0015093">
    <property type="term" value="F:ferrous iron transmembrane transporter activity"/>
    <property type="evidence" value="ECO:0007669"/>
    <property type="project" value="TreeGrafter"/>
</dbReference>
<dbReference type="Gene3D" id="1.20.1510.10">
    <property type="entry name" value="Cation efflux protein transmembrane domain"/>
    <property type="match status" value="1"/>
</dbReference>
<dbReference type="RefSeq" id="WP_136549465.1">
    <property type="nucleotide sequence ID" value="NZ_CP031093.1"/>
</dbReference>
<gene>
    <name evidence="8" type="ORF">soil367_12915</name>
</gene>
<feature type="transmembrane region" description="Helical" evidence="6">
    <location>
        <begin position="12"/>
        <end position="31"/>
    </location>
</feature>
<feature type="transmembrane region" description="Helical" evidence="6">
    <location>
        <begin position="82"/>
        <end position="103"/>
    </location>
</feature>
<feature type="domain" description="Cation efflux protein transmembrane" evidence="7">
    <location>
        <begin position="13"/>
        <end position="210"/>
    </location>
</feature>
<comment type="subcellular location">
    <subcellularLocation>
        <location evidence="1">Membrane</location>
        <topology evidence="1">Multi-pass membrane protein</topology>
    </subcellularLocation>
</comment>
<keyword evidence="3 6" id="KW-0812">Transmembrane</keyword>
<dbReference type="GO" id="GO:0015341">
    <property type="term" value="F:zinc efflux antiporter activity"/>
    <property type="evidence" value="ECO:0007669"/>
    <property type="project" value="TreeGrafter"/>
</dbReference>
<name>A0A4P7XI65_9ALTE</name>
<evidence type="ECO:0000313" key="9">
    <source>
        <dbReference type="Proteomes" id="UP000298049"/>
    </source>
</evidence>
<dbReference type="PANTHER" id="PTHR43840:SF15">
    <property type="entry name" value="MITOCHONDRIAL METAL TRANSPORTER 1-RELATED"/>
    <property type="match status" value="1"/>
</dbReference>
<dbReference type="PANTHER" id="PTHR43840">
    <property type="entry name" value="MITOCHONDRIAL METAL TRANSPORTER 1-RELATED"/>
    <property type="match status" value="1"/>
</dbReference>
<dbReference type="GO" id="GO:0006882">
    <property type="term" value="P:intracellular zinc ion homeostasis"/>
    <property type="evidence" value="ECO:0007669"/>
    <property type="project" value="TreeGrafter"/>
</dbReference>
<feature type="transmembrane region" description="Helical" evidence="6">
    <location>
        <begin position="43"/>
        <end position="62"/>
    </location>
</feature>
<dbReference type="InterPro" id="IPR058533">
    <property type="entry name" value="Cation_efflux_TM"/>
</dbReference>
<organism evidence="8 9">
    <name type="scientific">Hydrocarboniclastica marina</name>
    <dbReference type="NCBI Taxonomy" id="2259620"/>
    <lineage>
        <taxon>Bacteria</taxon>
        <taxon>Pseudomonadati</taxon>
        <taxon>Pseudomonadota</taxon>
        <taxon>Gammaproteobacteria</taxon>
        <taxon>Alteromonadales</taxon>
        <taxon>Alteromonadaceae</taxon>
        <taxon>Hydrocarboniclastica</taxon>
    </lineage>
</organism>
<feature type="transmembrane region" description="Helical" evidence="6">
    <location>
        <begin position="115"/>
        <end position="134"/>
    </location>
</feature>
<feature type="transmembrane region" description="Helical" evidence="6">
    <location>
        <begin position="154"/>
        <end position="175"/>
    </location>
</feature>
<keyword evidence="5 6" id="KW-0472">Membrane</keyword>
<accession>A0A4P7XI65</accession>
<dbReference type="SUPFAM" id="SSF161111">
    <property type="entry name" value="Cation efflux protein transmembrane domain-like"/>
    <property type="match status" value="1"/>
</dbReference>
<keyword evidence="2" id="KW-0813">Transport</keyword>
<reference evidence="8 9" key="1">
    <citation type="submission" date="2018-07" db="EMBL/GenBank/DDBJ databases">
        <title>Marsedoiliclastica nanhaica gen. nov. sp. nov., a novel marine hydrocarbonoclastic bacterium isolated from an in-situ enriched hydrocarbon-degrading consortium in deep-sea sediment.</title>
        <authorList>
            <person name="Dong C."/>
            <person name="Ma T."/>
            <person name="Liu R."/>
            <person name="Shao Z."/>
        </authorList>
    </citation>
    <scope>NUCLEOTIDE SEQUENCE [LARGE SCALE GENOMIC DNA]</scope>
    <source>
        <strain evidence="9">soil36-7</strain>
    </source>
</reference>
<proteinExistence type="predicted"/>
<dbReference type="GO" id="GO:0015086">
    <property type="term" value="F:cadmium ion transmembrane transporter activity"/>
    <property type="evidence" value="ECO:0007669"/>
    <property type="project" value="TreeGrafter"/>
</dbReference>